<dbReference type="AlphaFoldDB" id="A0A914UUU2"/>
<name>A0A914UUU2_9BILA</name>
<evidence type="ECO:0000313" key="1">
    <source>
        <dbReference type="Proteomes" id="UP000887566"/>
    </source>
</evidence>
<dbReference type="WBParaSite" id="PSAMB.scaffold1273size33495.g12088.t1">
    <property type="protein sequence ID" value="PSAMB.scaffold1273size33495.g12088.t1"/>
    <property type="gene ID" value="PSAMB.scaffold1273size33495.g12088"/>
</dbReference>
<protein>
    <submittedName>
        <fullName evidence="2">Uncharacterized protein</fullName>
    </submittedName>
</protein>
<accession>A0A914UUU2</accession>
<evidence type="ECO:0000313" key="2">
    <source>
        <dbReference type="WBParaSite" id="PSAMB.scaffold1273size33495.g12088.t1"/>
    </source>
</evidence>
<sequence length="281" mass="32169">MKFIKLEPIHAGHEHEYTLKEEKEDDESKYNKTFLKTESAEQWLTTGICHLSVAGIQIKVGSITNEDYISAAKAMLKAACDHRYLAQSHVFSVDVQLFNSTKRSKKLNALRKLYEVNKCILSSLLMSPVKLNEGIAYDCDVFPRLRMSKNDEGAMKCHQCMARTAPSSSPPMASKIFSFDGSSYDETSLTPVRCAIDTRIKYLCARCANRVRLYHSLSHTFYTALTVNIRRIAVRCGETEEDTPKRTIAHQILEDYKRTNGEHAEIFWQDLRCDWFDALHL</sequence>
<organism evidence="1 2">
    <name type="scientific">Plectus sambesii</name>
    <dbReference type="NCBI Taxonomy" id="2011161"/>
    <lineage>
        <taxon>Eukaryota</taxon>
        <taxon>Metazoa</taxon>
        <taxon>Ecdysozoa</taxon>
        <taxon>Nematoda</taxon>
        <taxon>Chromadorea</taxon>
        <taxon>Plectida</taxon>
        <taxon>Plectina</taxon>
        <taxon>Plectoidea</taxon>
        <taxon>Plectidae</taxon>
        <taxon>Plectus</taxon>
    </lineage>
</organism>
<dbReference type="Proteomes" id="UP000887566">
    <property type="component" value="Unplaced"/>
</dbReference>
<reference evidence="2" key="1">
    <citation type="submission" date="2022-11" db="UniProtKB">
        <authorList>
            <consortium name="WormBaseParasite"/>
        </authorList>
    </citation>
    <scope>IDENTIFICATION</scope>
</reference>
<keyword evidence="1" id="KW-1185">Reference proteome</keyword>
<proteinExistence type="predicted"/>